<name>A0ABS5WAY2_9FLAO</name>
<reference evidence="3" key="2">
    <citation type="submission" date="2023-07" db="EMBL/GenBank/DDBJ databases">
        <title>Zobellia barbeyronii sp. nov., a new marine flavobacterium, isolated from green and red algae.</title>
        <authorList>
            <person name="Nedashkovskaya O.I."/>
            <person name="Otstavnykh N."/>
            <person name="Zhukova N."/>
            <person name="Guzev K."/>
            <person name="Chausova V."/>
            <person name="Tekutyeva L."/>
            <person name="Mikhailov V."/>
            <person name="Isaeva M."/>
        </authorList>
    </citation>
    <scope>NUCLEOTIDE SEQUENCE [LARGE SCALE GENOMIC DNA]</scope>
    <source>
        <strain evidence="3">KMM 6746</strain>
    </source>
</reference>
<protein>
    <submittedName>
        <fullName evidence="2">Multiubiquitin domain-containing protein</fullName>
    </submittedName>
</protein>
<feature type="domain" description="Multi-ubiquitin" evidence="1">
    <location>
        <begin position="24"/>
        <end position="86"/>
    </location>
</feature>
<proteinExistence type="predicted"/>
<comment type="caution">
    <text evidence="2">The sequence shown here is derived from an EMBL/GenBank/DDBJ whole genome shotgun (WGS) entry which is preliminary data.</text>
</comment>
<sequence>MLSEQMRTLIFNTIIPMGNFIYKVNREKFETVDAIITGKEILENANLLPVEDYELLIKVNEKGFEPVQLDEKIDLKGAGIEGFFAKPYKKLIIYVDDEPVEVDECFMTPNEILTAAGKDANGFYLKQISGHKEVSYKNDREHKIAIKNGLKFSSCKLEPTTVS</sequence>
<dbReference type="InterPro" id="IPR027802">
    <property type="entry name" value="Multi-ubiquitin_dom"/>
</dbReference>
<evidence type="ECO:0000259" key="1">
    <source>
        <dbReference type="Pfam" id="PF14452"/>
    </source>
</evidence>
<organism evidence="2 3">
    <name type="scientific">Zobellia barbeyronii</name>
    <dbReference type="NCBI Taxonomy" id="2748009"/>
    <lineage>
        <taxon>Bacteria</taxon>
        <taxon>Pseudomonadati</taxon>
        <taxon>Bacteroidota</taxon>
        <taxon>Flavobacteriia</taxon>
        <taxon>Flavobacteriales</taxon>
        <taxon>Flavobacteriaceae</taxon>
        <taxon>Zobellia</taxon>
    </lineage>
</organism>
<evidence type="ECO:0000313" key="2">
    <source>
        <dbReference type="EMBL" id="MBT2160551.1"/>
    </source>
</evidence>
<accession>A0ABS5WAY2</accession>
<keyword evidence="3" id="KW-1185">Reference proteome</keyword>
<dbReference type="EMBL" id="JACATN010000002">
    <property type="protein sequence ID" value="MBT2160551.1"/>
    <property type="molecule type" value="Genomic_DNA"/>
</dbReference>
<dbReference type="Pfam" id="PF14452">
    <property type="entry name" value="Multi_ubiq"/>
    <property type="match status" value="1"/>
</dbReference>
<reference evidence="2 3" key="1">
    <citation type="submission" date="2020-06" db="EMBL/GenBank/DDBJ databases">
        <authorList>
            <person name="Isaeva M.P."/>
            <person name="Chernysheva N.Y."/>
        </authorList>
    </citation>
    <scope>NUCLEOTIDE SEQUENCE [LARGE SCALE GENOMIC DNA]</scope>
    <source>
        <strain evidence="2 3">KMM 6746</strain>
    </source>
</reference>
<dbReference type="Proteomes" id="UP000740413">
    <property type="component" value="Unassembled WGS sequence"/>
</dbReference>
<gene>
    <name evidence="2" type="ORF">HW347_04690</name>
</gene>
<evidence type="ECO:0000313" key="3">
    <source>
        <dbReference type="Proteomes" id="UP000740413"/>
    </source>
</evidence>
<dbReference type="RefSeq" id="WP_214610782.1">
    <property type="nucleotide sequence ID" value="NZ_JACATN010000002.1"/>
</dbReference>